<dbReference type="PROSITE" id="PS51387">
    <property type="entry name" value="FAD_PCMH"/>
    <property type="match status" value="1"/>
</dbReference>
<evidence type="ECO:0000259" key="3">
    <source>
        <dbReference type="PROSITE" id="PS51387"/>
    </source>
</evidence>
<evidence type="ECO:0000313" key="5">
    <source>
        <dbReference type="Proteomes" id="UP000242699"/>
    </source>
</evidence>
<comment type="caution">
    <text evidence="4">The sequence shown here is derived from an EMBL/GenBank/DDBJ whole genome shotgun (WGS) entry which is preliminary data.</text>
</comment>
<dbReference type="EMBL" id="PXYT01000005">
    <property type="protein sequence ID" value="PSR30988.1"/>
    <property type="molecule type" value="Genomic_DNA"/>
</dbReference>
<keyword evidence="2" id="KW-0560">Oxidoreductase</keyword>
<dbReference type="GO" id="GO:0016491">
    <property type="term" value="F:oxidoreductase activity"/>
    <property type="evidence" value="ECO:0007669"/>
    <property type="project" value="UniProtKB-KW"/>
</dbReference>
<keyword evidence="1" id="KW-0285">Flavoprotein</keyword>
<dbReference type="Gene3D" id="3.30.465.10">
    <property type="match status" value="1"/>
</dbReference>
<dbReference type="Pfam" id="PF00941">
    <property type="entry name" value="FAD_binding_5"/>
    <property type="match status" value="1"/>
</dbReference>
<reference evidence="4 5" key="1">
    <citation type="journal article" date="2014" name="BMC Genomics">
        <title>Comparison of environmental and isolate Sulfobacillus genomes reveals diverse carbon, sulfur, nitrogen, and hydrogen metabolisms.</title>
        <authorList>
            <person name="Justice N.B."/>
            <person name="Norman A."/>
            <person name="Brown C.T."/>
            <person name="Singh A."/>
            <person name="Thomas B.C."/>
            <person name="Banfield J.F."/>
        </authorList>
    </citation>
    <scope>NUCLEOTIDE SEQUENCE [LARGE SCALE GENOMIC DNA]</scope>
    <source>
        <strain evidence="4">AMDSBA1</strain>
    </source>
</reference>
<feature type="domain" description="FAD-binding PCMH-type" evidence="3">
    <location>
        <begin position="1"/>
        <end position="181"/>
    </location>
</feature>
<gene>
    <name evidence="4" type="ORF">C7B43_03820</name>
</gene>
<evidence type="ECO:0000313" key="4">
    <source>
        <dbReference type="EMBL" id="PSR30988.1"/>
    </source>
</evidence>
<dbReference type="SUPFAM" id="SSF56176">
    <property type="entry name" value="FAD-binding/transporter-associated domain-like"/>
    <property type="match status" value="1"/>
</dbReference>
<organism evidence="4 5">
    <name type="scientific">Sulfobacillus benefaciens</name>
    <dbReference type="NCBI Taxonomy" id="453960"/>
    <lineage>
        <taxon>Bacteria</taxon>
        <taxon>Bacillati</taxon>
        <taxon>Bacillota</taxon>
        <taxon>Clostridia</taxon>
        <taxon>Eubacteriales</taxon>
        <taxon>Clostridiales Family XVII. Incertae Sedis</taxon>
        <taxon>Sulfobacillus</taxon>
    </lineage>
</organism>
<dbReference type="AlphaFoldDB" id="A0A2T2X958"/>
<proteinExistence type="predicted"/>
<evidence type="ECO:0000256" key="1">
    <source>
        <dbReference type="ARBA" id="ARBA00022630"/>
    </source>
</evidence>
<accession>A0A2T2X958</accession>
<dbReference type="GO" id="GO:0071949">
    <property type="term" value="F:FAD binding"/>
    <property type="evidence" value="ECO:0007669"/>
    <property type="project" value="InterPro"/>
</dbReference>
<dbReference type="Proteomes" id="UP000242699">
    <property type="component" value="Unassembled WGS sequence"/>
</dbReference>
<name>A0A2T2X958_9FIRM</name>
<sequence>MRWIEAHTIRQVQRCLSANVPIVGGGSWLLSDGSVPEAVCDLREYPWAQGITGNESGWMIGPDVTLSQWLQALDSENVIAEVIRKMGTPIFRRVATVIGAVANPQPVADLYPVMRLLGADIFYIDLHHDSIQHEKLMWPFRANPRALVGLWVPASTPYRFIAFRKYTKGRLTRVLLNLGTGLAQQGDIMTADFVIGGLSQWPYEDRVAGASHSISHQISQRLRNQGNITPFYQALIMEMCDDVLNQWEHRADRRSEL</sequence>
<dbReference type="InterPro" id="IPR016169">
    <property type="entry name" value="FAD-bd_PCMH_sub2"/>
</dbReference>
<dbReference type="InterPro" id="IPR036318">
    <property type="entry name" value="FAD-bd_PCMH-like_sf"/>
</dbReference>
<dbReference type="InterPro" id="IPR002346">
    <property type="entry name" value="Mopterin_DH_FAD-bd"/>
</dbReference>
<evidence type="ECO:0000256" key="2">
    <source>
        <dbReference type="ARBA" id="ARBA00023002"/>
    </source>
</evidence>
<dbReference type="InterPro" id="IPR016166">
    <property type="entry name" value="FAD-bd_PCMH"/>
</dbReference>
<protein>
    <recommendedName>
        <fullName evidence="3">FAD-binding PCMH-type domain-containing protein</fullName>
    </recommendedName>
</protein>